<proteinExistence type="predicted"/>
<protein>
    <submittedName>
        <fullName evidence="1">DUF416 family protein</fullName>
    </submittedName>
</protein>
<accession>A0A3E1NUR2</accession>
<organism evidence="1 2">
    <name type="scientific">Chitinophaga silvisoli</name>
    <dbReference type="NCBI Taxonomy" id="2291814"/>
    <lineage>
        <taxon>Bacteria</taxon>
        <taxon>Pseudomonadati</taxon>
        <taxon>Bacteroidota</taxon>
        <taxon>Chitinophagia</taxon>
        <taxon>Chitinophagales</taxon>
        <taxon>Chitinophagaceae</taxon>
        <taxon>Chitinophaga</taxon>
    </lineage>
</organism>
<gene>
    <name evidence="1" type="ORF">DXN04_28670</name>
</gene>
<sequence length="190" mass="21974">MMEQLTFSSFDKTLDATFANLPFEQSLFFGAWNAEYLYNKYANHLLELDNEEGYEVLTEVLAYLWDAVDKTADVAEEEVDEQIARLHEIDIDELDQDEARGAGVVKLMECLESSLVYIEEKNYEFIKACAYIPIDVADVIMTNELGLDTNDPNKHIQHPLMKAEFDAELKMMDYLKSHDVVSSKDRHLFR</sequence>
<dbReference type="Proteomes" id="UP000261174">
    <property type="component" value="Unassembled WGS sequence"/>
</dbReference>
<reference evidence="1 2" key="1">
    <citation type="submission" date="2018-08" db="EMBL/GenBank/DDBJ databases">
        <title>Chitinophaga sp. K20C18050901, a novel bacterium isolated from forest soil.</title>
        <authorList>
            <person name="Wang C."/>
        </authorList>
    </citation>
    <scope>NUCLEOTIDE SEQUENCE [LARGE SCALE GENOMIC DNA]</scope>
    <source>
        <strain evidence="1 2">K20C18050901</strain>
    </source>
</reference>
<dbReference type="EMBL" id="QTJV01000013">
    <property type="protein sequence ID" value="RFM31685.1"/>
    <property type="molecule type" value="Genomic_DNA"/>
</dbReference>
<keyword evidence="2" id="KW-1185">Reference proteome</keyword>
<dbReference type="OrthoDB" id="654469at2"/>
<evidence type="ECO:0000313" key="1">
    <source>
        <dbReference type="EMBL" id="RFM31685.1"/>
    </source>
</evidence>
<evidence type="ECO:0000313" key="2">
    <source>
        <dbReference type="Proteomes" id="UP000261174"/>
    </source>
</evidence>
<name>A0A3E1NUR2_9BACT</name>
<comment type="caution">
    <text evidence="1">The sequence shown here is derived from an EMBL/GenBank/DDBJ whole genome shotgun (WGS) entry which is preliminary data.</text>
</comment>
<dbReference type="RefSeq" id="WP_116856840.1">
    <property type="nucleotide sequence ID" value="NZ_QTJV01000013.1"/>
</dbReference>
<dbReference type="Gene3D" id="1.20.1590.10">
    <property type="entry name" value="YP_001051499.1 domain like"/>
    <property type="match status" value="1"/>
</dbReference>
<dbReference type="InterPro" id="IPR023381">
    <property type="entry name" value="YP001051499.1-like_dom_sf"/>
</dbReference>
<dbReference type="AlphaFoldDB" id="A0A3E1NUR2"/>